<dbReference type="Gene3D" id="2.20.230.10">
    <property type="entry name" value="Resuscitation-promoting factor rpfb"/>
    <property type="match status" value="1"/>
</dbReference>
<dbReference type="Pfam" id="PF06737">
    <property type="entry name" value="Transglycosylas"/>
    <property type="match status" value="1"/>
</dbReference>
<evidence type="ECO:0000313" key="7">
    <source>
        <dbReference type="Proteomes" id="UP001239267"/>
    </source>
</evidence>
<name>A0AAJ1SUT9_9MICC</name>
<evidence type="ECO:0000256" key="2">
    <source>
        <dbReference type="ARBA" id="ARBA00022729"/>
    </source>
</evidence>
<dbReference type="InterPro" id="IPR007137">
    <property type="entry name" value="DUF348"/>
</dbReference>
<evidence type="ECO:0000256" key="1">
    <source>
        <dbReference type="ARBA" id="ARBA00010830"/>
    </source>
</evidence>
<dbReference type="Pfam" id="PF03990">
    <property type="entry name" value="DUF348"/>
    <property type="match status" value="3"/>
</dbReference>
<dbReference type="Proteomes" id="UP001239267">
    <property type="component" value="Unassembled WGS sequence"/>
</dbReference>
<dbReference type="InterPro" id="IPR011098">
    <property type="entry name" value="G5_dom"/>
</dbReference>
<keyword evidence="4" id="KW-1133">Transmembrane helix</keyword>
<dbReference type="Gene3D" id="1.10.530.10">
    <property type="match status" value="1"/>
</dbReference>
<evidence type="ECO:0000256" key="4">
    <source>
        <dbReference type="SAM" id="Phobius"/>
    </source>
</evidence>
<dbReference type="Pfam" id="PF07501">
    <property type="entry name" value="G5"/>
    <property type="match status" value="1"/>
</dbReference>
<dbReference type="PROSITE" id="PS51109">
    <property type="entry name" value="G5"/>
    <property type="match status" value="1"/>
</dbReference>
<dbReference type="RefSeq" id="WP_307360482.1">
    <property type="nucleotide sequence ID" value="NZ_JAUSTB010000008.1"/>
</dbReference>
<proteinExistence type="inferred from homology"/>
<evidence type="ECO:0000313" key="6">
    <source>
        <dbReference type="EMBL" id="MDQ0146679.1"/>
    </source>
</evidence>
<dbReference type="SMART" id="SM01208">
    <property type="entry name" value="G5"/>
    <property type="match status" value="1"/>
</dbReference>
<dbReference type="InterPro" id="IPR010618">
    <property type="entry name" value="RPF"/>
</dbReference>
<feature type="domain" description="G5" evidence="5">
    <location>
        <begin position="212"/>
        <end position="293"/>
    </location>
</feature>
<keyword evidence="2" id="KW-0732">Signal</keyword>
<dbReference type="InterPro" id="IPR023346">
    <property type="entry name" value="Lysozyme-like_dom_sf"/>
</dbReference>
<feature type="transmembrane region" description="Helical" evidence="4">
    <location>
        <begin position="21"/>
        <end position="42"/>
    </location>
</feature>
<dbReference type="EMBL" id="JAUSTB010000008">
    <property type="protein sequence ID" value="MDQ0146679.1"/>
    <property type="molecule type" value="Genomic_DNA"/>
</dbReference>
<gene>
    <name evidence="6" type="ORF">J2T23_002581</name>
</gene>
<protein>
    <submittedName>
        <fullName evidence="6">Uncharacterized protein YabE (DUF348 family)</fullName>
    </submittedName>
</protein>
<dbReference type="CDD" id="cd13925">
    <property type="entry name" value="RPF"/>
    <property type="match status" value="1"/>
</dbReference>
<keyword evidence="4" id="KW-0472">Membrane</keyword>
<evidence type="ECO:0000259" key="5">
    <source>
        <dbReference type="PROSITE" id="PS51109"/>
    </source>
</evidence>
<keyword evidence="4" id="KW-0812">Transmembrane</keyword>
<organism evidence="6 7">
    <name type="scientific">Pseudarthrobacter niigatensis</name>
    <dbReference type="NCBI Taxonomy" id="369935"/>
    <lineage>
        <taxon>Bacteria</taxon>
        <taxon>Bacillati</taxon>
        <taxon>Actinomycetota</taxon>
        <taxon>Actinomycetes</taxon>
        <taxon>Micrococcales</taxon>
        <taxon>Micrococcaceae</taxon>
        <taxon>Pseudarthrobacter</taxon>
    </lineage>
</organism>
<reference evidence="6 7" key="1">
    <citation type="submission" date="2023-07" db="EMBL/GenBank/DDBJ databases">
        <title>Sorghum-associated microbial communities from plants grown in Nebraska, USA.</title>
        <authorList>
            <person name="Schachtman D."/>
        </authorList>
    </citation>
    <scope>NUCLEOTIDE SEQUENCE [LARGE SCALE GENOMIC DNA]</scope>
    <source>
        <strain evidence="6 7">DS1001</strain>
    </source>
</reference>
<keyword evidence="3" id="KW-0378">Hydrolase</keyword>
<dbReference type="AlphaFoldDB" id="A0AAJ1SUT9"/>
<comment type="caution">
    <text evidence="6">The sequence shown here is derived from an EMBL/GenBank/DDBJ whole genome shotgun (WGS) entry which is preliminary data.</text>
</comment>
<dbReference type="GO" id="GO:0016787">
    <property type="term" value="F:hydrolase activity"/>
    <property type="evidence" value="ECO:0007669"/>
    <property type="project" value="UniProtKB-KW"/>
</dbReference>
<comment type="similarity">
    <text evidence="1">Belongs to the transglycosylase family. Rpf subfamily.</text>
</comment>
<evidence type="ECO:0000256" key="3">
    <source>
        <dbReference type="ARBA" id="ARBA00022801"/>
    </source>
</evidence>
<dbReference type="SUPFAM" id="SSF53955">
    <property type="entry name" value="Lysozyme-like"/>
    <property type="match status" value="1"/>
</dbReference>
<sequence>MDRELRAIVIKFFTSDGKFSFIKVGAQLLVLCGLVAGLVAFVGNNKTVTLNVDGQASSVQSFGGTVAQVVKSANLDLKPGDRVSPSLDATVQDGTIININQAKEVKVSLDGAEKTVNTTAQDVEDLVTELGVASASSVSAPKDATLALAGSYVAISTPKTVSIVADGKVNTATTTAPTVGKVLEDSGVTLGANDRTSQPANANVVNNMVIKVSRVDTGQTAVTSEDVPFDTVTAESADMLKGEKQVTQAGTAGKIERTFKLVLVDGREASRTLVSENVAVQPVTEKVTVGTKAKPAVQAAAAPAAAGANTGAAAPAMMNEAMWDKIAQCESTGNWSINSGNGYYGGLQFDIQTWIGAGGGAYAPNASLATKAQQIDIANRVYAQRGLSPWGCGWAASR</sequence>
<keyword evidence="7" id="KW-1185">Reference proteome</keyword>
<accession>A0AAJ1SUT9</accession>